<dbReference type="Proteomes" id="UP000004662">
    <property type="component" value="Chromosome"/>
</dbReference>
<dbReference type="InterPro" id="IPR025202">
    <property type="entry name" value="PLD-like_dom"/>
</dbReference>
<evidence type="ECO:0000256" key="4">
    <source>
        <dbReference type="ARBA" id="ARBA00023098"/>
    </source>
</evidence>
<dbReference type="PANTHER" id="PTHR18896">
    <property type="entry name" value="PHOSPHOLIPASE D"/>
    <property type="match status" value="1"/>
</dbReference>
<accession>G7Q6L2</accession>
<feature type="transmembrane region" description="Helical" evidence="5">
    <location>
        <begin position="669"/>
        <end position="690"/>
    </location>
</feature>
<dbReference type="Pfam" id="PF13091">
    <property type="entry name" value="PLDc_2"/>
    <property type="match status" value="1"/>
</dbReference>
<feature type="transmembrane region" description="Helical" evidence="5">
    <location>
        <begin position="483"/>
        <end position="502"/>
    </location>
</feature>
<feature type="domain" description="PLD phosphodiesterase" evidence="6">
    <location>
        <begin position="342"/>
        <end position="369"/>
    </location>
</feature>
<keyword evidence="2" id="KW-0677">Repeat</keyword>
<dbReference type="HOGENOM" id="CLU_011094_0_0_7"/>
<dbReference type="eggNOG" id="COG0398">
    <property type="taxonomic scope" value="Bacteria"/>
</dbReference>
<evidence type="ECO:0000256" key="2">
    <source>
        <dbReference type="ARBA" id="ARBA00022737"/>
    </source>
</evidence>
<feature type="transmembrane region" description="Helical" evidence="5">
    <location>
        <begin position="529"/>
        <end position="556"/>
    </location>
</feature>
<dbReference type="OrthoDB" id="8828485at2"/>
<dbReference type="EMBL" id="CM001368">
    <property type="protein sequence ID" value="EHJ47625.1"/>
    <property type="molecule type" value="Genomic_DNA"/>
</dbReference>
<feature type="transmembrane region" description="Helical" evidence="5">
    <location>
        <begin position="636"/>
        <end position="657"/>
    </location>
</feature>
<dbReference type="InterPro" id="IPR015679">
    <property type="entry name" value="PLipase_D_fam"/>
</dbReference>
<dbReference type="CDD" id="cd09140">
    <property type="entry name" value="PLDc_vPLD1_2_like_bac_1"/>
    <property type="match status" value="1"/>
</dbReference>
<dbReference type="PROSITE" id="PS50035">
    <property type="entry name" value="PLD"/>
    <property type="match status" value="2"/>
</dbReference>
<gene>
    <name evidence="7" type="ORF">DFW101_1617</name>
</gene>
<dbReference type="AlphaFoldDB" id="G7Q6L2"/>
<dbReference type="RefSeq" id="WP_009181020.1">
    <property type="nucleotide sequence ID" value="NZ_CM001368.1"/>
</dbReference>
<keyword evidence="5" id="KW-0812">Transmembrane</keyword>
<evidence type="ECO:0000256" key="1">
    <source>
        <dbReference type="ARBA" id="ARBA00000798"/>
    </source>
</evidence>
<feature type="domain" description="PLD phosphodiesterase" evidence="6">
    <location>
        <begin position="126"/>
        <end position="153"/>
    </location>
</feature>
<feature type="transmembrane region" description="Helical" evidence="5">
    <location>
        <begin position="562"/>
        <end position="583"/>
    </location>
</feature>
<dbReference type="InterPro" id="IPR001736">
    <property type="entry name" value="PLipase_D/transphosphatidylase"/>
</dbReference>
<dbReference type="CDD" id="cd09143">
    <property type="entry name" value="PLDc_vPLD1_2_like_bac_2"/>
    <property type="match status" value="1"/>
</dbReference>
<dbReference type="Pfam" id="PF00614">
    <property type="entry name" value="PLDc"/>
    <property type="match status" value="1"/>
</dbReference>
<dbReference type="SMART" id="SM00155">
    <property type="entry name" value="PLDc"/>
    <property type="match status" value="2"/>
</dbReference>
<dbReference type="Pfam" id="PF09335">
    <property type="entry name" value="VTT_dom"/>
    <property type="match status" value="1"/>
</dbReference>
<evidence type="ECO:0000313" key="8">
    <source>
        <dbReference type="Proteomes" id="UP000004662"/>
    </source>
</evidence>
<comment type="catalytic activity">
    <reaction evidence="1">
        <text>a 1,2-diacyl-sn-glycero-3-phosphocholine + H2O = a 1,2-diacyl-sn-glycero-3-phosphate + choline + H(+)</text>
        <dbReference type="Rhea" id="RHEA:14445"/>
        <dbReference type="ChEBI" id="CHEBI:15354"/>
        <dbReference type="ChEBI" id="CHEBI:15377"/>
        <dbReference type="ChEBI" id="CHEBI:15378"/>
        <dbReference type="ChEBI" id="CHEBI:57643"/>
        <dbReference type="ChEBI" id="CHEBI:58608"/>
        <dbReference type="EC" id="3.1.4.4"/>
    </reaction>
</comment>
<evidence type="ECO:0000256" key="5">
    <source>
        <dbReference type="SAM" id="Phobius"/>
    </source>
</evidence>
<evidence type="ECO:0000256" key="3">
    <source>
        <dbReference type="ARBA" id="ARBA00022801"/>
    </source>
</evidence>
<keyword evidence="3" id="KW-0378">Hydrolase</keyword>
<dbReference type="InterPro" id="IPR032816">
    <property type="entry name" value="VTT_dom"/>
</dbReference>
<dbReference type="GO" id="GO:0004630">
    <property type="term" value="F:phospholipase D activity"/>
    <property type="evidence" value="ECO:0007669"/>
    <property type="project" value="UniProtKB-EC"/>
</dbReference>
<proteinExistence type="predicted"/>
<keyword evidence="4" id="KW-0443">Lipid metabolism</keyword>
<dbReference type="PANTHER" id="PTHR18896:SF76">
    <property type="entry name" value="PHOSPHOLIPASE"/>
    <property type="match status" value="1"/>
</dbReference>
<keyword evidence="5" id="KW-0472">Membrane</keyword>
<sequence length="710" mass="77860">MEHTLLEPGRTCQRIERADKAAVVVDGDLYFQALDEALEAARDSVWILGWEIDSRMVLSGRPGEGREHRLGPRLNEIAAKNHVRVYILTWDFGMLFAMERQFMPVFDLGWNSHRLIRFAMDAEHPLGASHHQKIVVIDDALAFVGGLDLTKRRWDLPGHDSRQPLRVDPDGLPYPPFHDIQMAVGGPAARALGDLARERWHRSLGVRPAPARSVGAVWPESLVPEFTDIPVAIARTEPAFKGRPEVREVEALFLAAIEAARHSIYIENQYLTAVCVEEALARRLEEPDGPEIVIVLPRQPVGWLEENVMGVLQAKVGTVLGRADRHGRLGLYYPLPPGDDDGYVKVHSKLMIVDGTFLRVGSANLNNRSMGLDTECDLALESGGDEAVTRAIGAVRSRLLAEHLRVSPEELADLPADGTGLLRRVAELAARTGGMRPFAYPDQVPPVPLTELSLSLDPERPGQVDRLMDAFVDDPRRGGGRSMFILFTSVAALAVLALLWRFTPLSGLVSPRTMVAWLRSVEQGPLTPLVVVGIYVAASLVLFPVSVLIAGMALVFPPFSGIFQSLAGCLAASAVTYWLGAGLGRGTIRRLAGRRLNRLSRHLASLGVLAVMFVRLVPVAPFSIINMVAGASHLPFGRFMLGTFLGMAPGIVILSLFTDRLRQAIVQPGWRNLSLFLLAAGALLLVSLLVRKRLRRDQDEARDRTGGEQP</sequence>
<keyword evidence="8" id="KW-1185">Reference proteome</keyword>
<dbReference type="STRING" id="694327.DFW101_1617"/>
<evidence type="ECO:0000259" key="6">
    <source>
        <dbReference type="PROSITE" id="PS50035"/>
    </source>
</evidence>
<dbReference type="eggNOG" id="COG1502">
    <property type="taxonomic scope" value="Bacteria"/>
</dbReference>
<keyword evidence="5" id="KW-1133">Transmembrane helix</keyword>
<organism evidence="7 8">
    <name type="scientific">Solidesulfovibrio carbinoliphilus subsp. oakridgensis</name>
    <dbReference type="NCBI Taxonomy" id="694327"/>
    <lineage>
        <taxon>Bacteria</taxon>
        <taxon>Pseudomonadati</taxon>
        <taxon>Thermodesulfobacteriota</taxon>
        <taxon>Desulfovibrionia</taxon>
        <taxon>Desulfovibrionales</taxon>
        <taxon>Desulfovibrionaceae</taxon>
        <taxon>Solidesulfovibrio</taxon>
    </lineage>
</organism>
<reference evidence="8" key="1">
    <citation type="journal article" date="2015" name="Genome Announc.">
        <title>High-Quality Draft Genome Sequence of Desulfovibrio carbinoliphilus FW-101-2B, an Organic Acid-Oxidizing Sulfate-Reducing Bacterium Isolated from Uranium(VI)-Contaminated Groundwater.</title>
        <authorList>
            <person name="Ramsay B.D."/>
            <person name="Hwang C."/>
            <person name="Woo H.L."/>
            <person name="Carroll S.L."/>
            <person name="Lucas S."/>
            <person name="Han J."/>
            <person name="Lapidus A.L."/>
            <person name="Cheng J.F."/>
            <person name="Goodwin L.A."/>
            <person name="Pitluck S."/>
            <person name="Peters L."/>
            <person name="Chertkov O."/>
            <person name="Held B."/>
            <person name="Detter J.C."/>
            <person name="Han C.S."/>
            <person name="Tapia R."/>
            <person name="Land M.L."/>
            <person name="Hauser L.J."/>
            <person name="Kyrpides N.C."/>
            <person name="Ivanova N.N."/>
            <person name="Mikhailova N."/>
            <person name="Pagani I."/>
            <person name="Woyke T."/>
            <person name="Arkin A.P."/>
            <person name="Dehal P."/>
            <person name="Chivian D."/>
            <person name="Criddle C.S."/>
            <person name="Wu W."/>
            <person name="Chakraborty R."/>
            <person name="Hazen T.C."/>
            <person name="Fields M.W."/>
        </authorList>
    </citation>
    <scope>NUCLEOTIDE SEQUENCE [LARGE SCALE GENOMIC DNA]</scope>
    <source>
        <strain evidence="8">FW-101-2B</strain>
    </source>
</reference>
<evidence type="ECO:0000313" key="7">
    <source>
        <dbReference type="EMBL" id="EHJ47625.1"/>
    </source>
</evidence>
<dbReference type="Gene3D" id="3.30.870.10">
    <property type="entry name" value="Endonuclease Chain A"/>
    <property type="match status" value="2"/>
</dbReference>
<name>G7Q6L2_9BACT</name>
<dbReference type="SUPFAM" id="SSF56024">
    <property type="entry name" value="Phospholipase D/nuclease"/>
    <property type="match status" value="2"/>
</dbReference>
<dbReference type="GO" id="GO:0009395">
    <property type="term" value="P:phospholipid catabolic process"/>
    <property type="evidence" value="ECO:0007669"/>
    <property type="project" value="TreeGrafter"/>
</dbReference>
<feature type="transmembrane region" description="Helical" evidence="5">
    <location>
        <begin position="603"/>
        <end position="624"/>
    </location>
</feature>
<protein>
    <submittedName>
        <fullName evidence="7">SNARE associated golgi family protein</fullName>
    </submittedName>
</protein>